<dbReference type="AlphaFoldDB" id="A0A158K0I4"/>
<comment type="caution">
    <text evidence="2">The sequence shown here is derived from an EMBL/GenBank/DDBJ whole genome shotgun (WGS) entry which is preliminary data.</text>
</comment>
<dbReference type="EMBL" id="FCON02000054">
    <property type="protein sequence ID" value="SAL73970.1"/>
    <property type="molecule type" value="Genomic_DNA"/>
</dbReference>
<reference evidence="2" key="1">
    <citation type="submission" date="2016-01" db="EMBL/GenBank/DDBJ databases">
        <authorList>
            <person name="Peeters C."/>
        </authorList>
    </citation>
    <scope>NUCLEOTIDE SEQUENCE [LARGE SCALE GENOMIC DNA]</scope>
    <source>
        <strain evidence="2">LMG 22940</strain>
    </source>
</reference>
<organism evidence="2 3">
    <name type="scientific">Caballeronia choica</name>
    <dbReference type="NCBI Taxonomy" id="326476"/>
    <lineage>
        <taxon>Bacteria</taxon>
        <taxon>Pseudomonadati</taxon>
        <taxon>Pseudomonadota</taxon>
        <taxon>Betaproteobacteria</taxon>
        <taxon>Burkholderiales</taxon>
        <taxon>Burkholderiaceae</taxon>
        <taxon>Caballeronia</taxon>
    </lineage>
</organism>
<evidence type="ECO:0000313" key="2">
    <source>
        <dbReference type="EMBL" id="SAL73970.1"/>
    </source>
</evidence>
<feature type="compositionally biased region" description="Polar residues" evidence="1">
    <location>
        <begin position="213"/>
        <end position="222"/>
    </location>
</feature>
<feature type="region of interest" description="Disordered" evidence="1">
    <location>
        <begin position="189"/>
        <end position="222"/>
    </location>
</feature>
<gene>
    <name evidence="2" type="ORF">AWB68_04516</name>
</gene>
<evidence type="ECO:0000256" key="1">
    <source>
        <dbReference type="SAM" id="MobiDB-lite"/>
    </source>
</evidence>
<accession>A0A158K0I4</accession>
<proteinExistence type="predicted"/>
<evidence type="ECO:0000313" key="3">
    <source>
        <dbReference type="Proteomes" id="UP000054770"/>
    </source>
</evidence>
<dbReference type="Proteomes" id="UP000054770">
    <property type="component" value="Unassembled WGS sequence"/>
</dbReference>
<keyword evidence="3" id="KW-1185">Reference proteome</keyword>
<feature type="compositionally biased region" description="Pro residues" evidence="1">
    <location>
        <begin position="197"/>
        <end position="207"/>
    </location>
</feature>
<sequence>MMQTNTAAIGKAGFGAVVALAVLGMVSVLAGCNSPMPPDQSSAATAASAARSDQTIGANKAIAALALPPVKPLAPNPEYARFPRYVGTLGGRQVDMRLGAKTDEASGIHGEYQFVGSSSVILVAGDRDGDALEIEESNDGTHITGNWVGKFAADGSVSGERMNADDSDPQPFELRPAVAGVTVPANRVPSAAAPSLEPAPPAAPAAPPRNAVGGTSNVIIGE</sequence>
<protein>
    <submittedName>
        <fullName evidence="2">Uncharacterized protein</fullName>
    </submittedName>
</protein>
<name>A0A158K0I4_9BURK</name>